<dbReference type="Proteomes" id="UP000663828">
    <property type="component" value="Unassembled WGS sequence"/>
</dbReference>
<dbReference type="Proteomes" id="UP000663852">
    <property type="component" value="Unassembled WGS sequence"/>
</dbReference>
<protein>
    <submittedName>
        <fullName evidence="1">Uncharacterized protein</fullName>
    </submittedName>
</protein>
<organism evidence="1 3">
    <name type="scientific">Adineta ricciae</name>
    <name type="common">Rotifer</name>
    <dbReference type="NCBI Taxonomy" id="249248"/>
    <lineage>
        <taxon>Eukaryota</taxon>
        <taxon>Metazoa</taxon>
        <taxon>Spiralia</taxon>
        <taxon>Gnathifera</taxon>
        <taxon>Rotifera</taxon>
        <taxon>Eurotatoria</taxon>
        <taxon>Bdelloidea</taxon>
        <taxon>Adinetida</taxon>
        <taxon>Adinetidae</taxon>
        <taxon>Adineta</taxon>
    </lineage>
</organism>
<evidence type="ECO:0000313" key="1">
    <source>
        <dbReference type="EMBL" id="CAF0883432.1"/>
    </source>
</evidence>
<proteinExistence type="predicted"/>
<reference evidence="1" key="1">
    <citation type="submission" date="2021-02" db="EMBL/GenBank/DDBJ databases">
        <authorList>
            <person name="Nowell W R."/>
        </authorList>
    </citation>
    <scope>NUCLEOTIDE SEQUENCE</scope>
</reference>
<comment type="caution">
    <text evidence="1">The sequence shown here is derived from an EMBL/GenBank/DDBJ whole genome shotgun (WGS) entry which is preliminary data.</text>
</comment>
<dbReference type="EMBL" id="CAJNOR010000335">
    <property type="protein sequence ID" value="CAF0883432.1"/>
    <property type="molecule type" value="Genomic_DNA"/>
</dbReference>
<sequence>MNISPSYSDLTGTHYLQTINCSSPSLYISQGPYLFSHHWPFTSITIEYEKQVSRGTCYRDGSLYFTLNTNKICSGIYYAGQAKLLCQNGNDDYCVIRMKTTDDRPLTCESSKVKSMTIRSIGLIIFLLFISY</sequence>
<evidence type="ECO:0000313" key="2">
    <source>
        <dbReference type="EMBL" id="CAF1127445.1"/>
    </source>
</evidence>
<dbReference type="EMBL" id="CAJNOJ010000108">
    <property type="protein sequence ID" value="CAF1127445.1"/>
    <property type="molecule type" value="Genomic_DNA"/>
</dbReference>
<evidence type="ECO:0000313" key="3">
    <source>
        <dbReference type="Proteomes" id="UP000663828"/>
    </source>
</evidence>
<gene>
    <name evidence="2" type="ORF">EDS130_LOCUS21389</name>
    <name evidence="1" type="ORF">XAT740_LOCUS7124</name>
</gene>
<dbReference type="AlphaFoldDB" id="A0A813YFH3"/>
<keyword evidence="3" id="KW-1185">Reference proteome</keyword>
<accession>A0A813YFH3</accession>
<name>A0A813YFH3_ADIRI</name>
<dbReference type="OrthoDB" id="10004741at2759"/>